<dbReference type="Pfam" id="PF12146">
    <property type="entry name" value="Hydrolase_4"/>
    <property type="match status" value="1"/>
</dbReference>
<protein>
    <submittedName>
        <fullName evidence="3">Peptidase</fullName>
    </submittedName>
</protein>
<evidence type="ECO:0000259" key="2">
    <source>
        <dbReference type="Pfam" id="PF12146"/>
    </source>
</evidence>
<dbReference type="GO" id="GO:0008236">
    <property type="term" value="F:serine-type peptidase activity"/>
    <property type="evidence" value="ECO:0007669"/>
    <property type="project" value="InterPro"/>
</dbReference>
<evidence type="ECO:0000313" key="3">
    <source>
        <dbReference type="EMBL" id="OGE01839.1"/>
    </source>
</evidence>
<keyword evidence="1" id="KW-0378">Hydrolase</keyword>
<reference evidence="3 4" key="1">
    <citation type="journal article" date="2016" name="Nat. Commun.">
        <title>Thousands of microbial genomes shed light on interconnected biogeochemical processes in an aquifer system.</title>
        <authorList>
            <person name="Anantharaman K."/>
            <person name="Brown C.T."/>
            <person name="Hug L.A."/>
            <person name="Sharon I."/>
            <person name="Castelle C.J."/>
            <person name="Probst A.J."/>
            <person name="Thomas B.C."/>
            <person name="Singh A."/>
            <person name="Wilkins M.J."/>
            <person name="Karaoz U."/>
            <person name="Brodie E.L."/>
            <person name="Williams K.H."/>
            <person name="Hubbard S.S."/>
            <person name="Banfield J.F."/>
        </authorList>
    </citation>
    <scope>NUCLEOTIDE SEQUENCE [LARGE SCALE GENOMIC DNA]</scope>
</reference>
<dbReference type="InterPro" id="IPR029058">
    <property type="entry name" value="AB_hydrolase_fold"/>
</dbReference>
<proteinExistence type="predicted"/>
<dbReference type="InterPro" id="IPR022742">
    <property type="entry name" value="Hydrolase_4"/>
</dbReference>
<dbReference type="GO" id="GO:0006508">
    <property type="term" value="P:proteolysis"/>
    <property type="evidence" value="ECO:0007669"/>
    <property type="project" value="InterPro"/>
</dbReference>
<evidence type="ECO:0000256" key="1">
    <source>
        <dbReference type="ARBA" id="ARBA00022801"/>
    </source>
</evidence>
<name>A0A1F5HCN4_9BACT</name>
<organism evidence="3 4">
    <name type="scientific">Candidatus Curtissbacteria bacterium RIFOXYA1_FULL_41_14</name>
    <dbReference type="NCBI Taxonomy" id="1797737"/>
    <lineage>
        <taxon>Bacteria</taxon>
        <taxon>Candidatus Curtissiibacteriota</taxon>
    </lineage>
</organism>
<comment type="caution">
    <text evidence="3">The sequence shown here is derived from an EMBL/GenBank/DDBJ whole genome shotgun (WGS) entry which is preliminary data.</text>
</comment>
<dbReference type="EMBL" id="MFCA01000025">
    <property type="protein sequence ID" value="OGE01839.1"/>
    <property type="molecule type" value="Genomic_DNA"/>
</dbReference>
<dbReference type="PANTHER" id="PTHR22946:SF9">
    <property type="entry name" value="POLYKETIDE TRANSFERASE AF380"/>
    <property type="match status" value="1"/>
</dbReference>
<dbReference type="InterPro" id="IPR050261">
    <property type="entry name" value="FrsA_esterase"/>
</dbReference>
<feature type="domain" description="Serine aminopeptidase S33" evidence="2">
    <location>
        <begin position="57"/>
        <end position="271"/>
    </location>
</feature>
<sequence length="292" mass="32699">MRAKDYPGSEVTIEDELSPQESYKQYLTSYQSDGLKIYALLTVPQGDKPGGGWPAIIFNHGYIPPEQYQTLARYQAYVDVFARNGYIVFKPDYRGHGNSDGNPEGAYFSAAYTVDVLNAVSSIKKFGEANPDRIGMWGHSMGGSITLRSMVVTKDIKAGVIWAGVVASYDDMMNRWRRRVAWQPSERENMAHRPSRDDLIKQFGDFDANLQFWKSIAPISFVADISGPIQLHHGLADESVPPEFSESLKAALEAASKTVEYYTYDGADHNISGASFNLAMQRSVEFFDKYLK</sequence>
<dbReference type="Gene3D" id="3.40.50.1820">
    <property type="entry name" value="alpha/beta hydrolase"/>
    <property type="match status" value="1"/>
</dbReference>
<accession>A0A1F5HCN4</accession>
<dbReference type="PANTHER" id="PTHR22946">
    <property type="entry name" value="DIENELACTONE HYDROLASE DOMAIN-CONTAINING PROTEIN-RELATED"/>
    <property type="match status" value="1"/>
</dbReference>
<dbReference type="AlphaFoldDB" id="A0A1F5HCN4"/>
<dbReference type="GO" id="GO:0052689">
    <property type="term" value="F:carboxylic ester hydrolase activity"/>
    <property type="evidence" value="ECO:0007669"/>
    <property type="project" value="UniProtKB-ARBA"/>
</dbReference>
<dbReference type="STRING" id="1797737.A2196_03005"/>
<dbReference type="SUPFAM" id="SSF53474">
    <property type="entry name" value="alpha/beta-Hydrolases"/>
    <property type="match status" value="1"/>
</dbReference>
<evidence type="ECO:0000313" key="4">
    <source>
        <dbReference type="Proteomes" id="UP000176751"/>
    </source>
</evidence>
<gene>
    <name evidence="3" type="ORF">A2196_03005</name>
</gene>
<dbReference type="Proteomes" id="UP000176751">
    <property type="component" value="Unassembled WGS sequence"/>
</dbReference>